<dbReference type="InterPro" id="IPR038293">
    <property type="entry name" value="ATPase_inh_sub_z_sf"/>
</dbReference>
<dbReference type="OrthoDB" id="9810387at2"/>
<gene>
    <name evidence="1" type="ORF">SAMN05444581_101543</name>
</gene>
<dbReference type="AlphaFoldDB" id="A0A1I3WDX5"/>
<dbReference type="PIRSF" id="PIRSF031780">
    <property type="entry name" value="UCP031780"/>
    <property type="match status" value="1"/>
</dbReference>
<proteinExistence type="predicted"/>
<evidence type="ECO:0008006" key="3">
    <source>
        <dbReference type="Google" id="ProtNLM"/>
    </source>
</evidence>
<keyword evidence="2" id="KW-1185">Reference proteome</keyword>
<evidence type="ECO:0000313" key="2">
    <source>
        <dbReference type="Proteomes" id="UP000198755"/>
    </source>
</evidence>
<accession>A0A1I3WDX5</accession>
<dbReference type="STRING" id="1612308.SAMN05444581_101543"/>
<sequence length="109" mass="12112">MTTFDERENAFEAKLAHDEELKFKASARRDKKLGLWAAGKLAKSGAAAEEYASSLISADVAASGDDGVFKKLRADFDQAKVEQSDHQIRRKMEEFFAEAVEEVKTGVRD</sequence>
<reference evidence="1 2" key="1">
    <citation type="submission" date="2016-10" db="EMBL/GenBank/DDBJ databases">
        <authorList>
            <person name="de Groot N.N."/>
        </authorList>
    </citation>
    <scope>NUCLEOTIDE SEQUENCE [LARGE SCALE GENOMIC DNA]</scope>
    <source>
        <strain evidence="1 2">NE2</strain>
    </source>
</reference>
<name>A0A1I3WDX5_9HYPH</name>
<organism evidence="1 2">
    <name type="scientific">Methylocapsa palsarum</name>
    <dbReference type="NCBI Taxonomy" id="1612308"/>
    <lineage>
        <taxon>Bacteria</taxon>
        <taxon>Pseudomonadati</taxon>
        <taxon>Pseudomonadota</taxon>
        <taxon>Alphaproteobacteria</taxon>
        <taxon>Hyphomicrobiales</taxon>
        <taxon>Beijerinckiaceae</taxon>
        <taxon>Methylocapsa</taxon>
    </lineage>
</organism>
<dbReference type="RefSeq" id="WP_091677161.1">
    <property type="nucleotide sequence ID" value="NZ_FOSN01000001.1"/>
</dbReference>
<protein>
    <recommendedName>
        <fullName evidence="3">DUF1476 domain-containing protein</fullName>
    </recommendedName>
</protein>
<dbReference type="EMBL" id="FOSN01000001">
    <property type="protein sequence ID" value="SFK05610.1"/>
    <property type="molecule type" value="Genomic_DNA"/>
</dbReference>
<dbReference type="InterPro" id="IPR009945">
    <property type="entry name" value="ATPase_inh_sub_z"/>
</dbReference>
<evidence type="ECO:0000313" key="1">
    <source>
        <dbReference type="EMBL" id="SFK05610.1"/>
    </source>
</evidence>
<dbReference type="Pfam" id="PF07345">
    <property type="entry name" value="ATPaseInh_sub_z"/>
    <property type="match status" value="1"/>
</dbReference>
<dbReference type="Gene3D" id="1.10.790.20">
    <property type="entry name" value="Domain of unknown function DUF1476"/>
    <property type="match status" value="1"/>
</dbReference>
<dbReference type="Proteomes" id="UP000198755">
    <property type="component" value="Unassembled WGS sequence"/>
</dbReference>